<feature type="region of interest" description="Disordered" evidence="1">
    <location>
        <begin position="169"/>
        <end position="202"/>
    </location>
</feature>
<dbReference type="Proteomes" id="UP001303115">
    <property type="component" value="Unassembled WGS sequence"/>
</dbReference>
<accession>A0AAN6SQC8</accession>
<dbReference type="AlphaFoldDB" id="A0AAN6SQC8"/>
<comment type="caution">
    <text evidence="2">The sequence shown here is derived from an EMBL/GenBank/DDBJ whole genome shotgun (WGS) entry which is preliminary data.</text>
</comment>
<dbReference type="EMBL" id="MU854430">
    <property type="protein sequence ID" value="KAK4038390.1"/>
    <property type="molecule type" value="Genomic_DNA"/>
</dbReference>
<gene>
    <name evidence="2" type="ORF">C8A01DRAFT_47963</name>
</gene>
<feature type="compositionally biased region" description="Polar residues" evidence="1">
    <location>
        <begin position="172"/>
        <end position="182"/>
    </location>
</feature>
<feature type="compositionally biased region" description="Basic and acidic residues" evidence="1">
    <location>
        <begin position="187"/>
        <end position="202"/>
    </location>
</feature>
<keyword evidence="3" id="KW-1185">Reference proteome</keyword>
<evidence type="ECO:0000313" key="3">
    <source>
        <dbReference type="Proteomes" id="UP001303115"/>
    </source>
</evidence>
<name>A0AAN6SQC8_9PEZI</name>
<evidence type="ECO:0000256" key="1">
    <source>
        <dbReference type="SAM" id="MobiDB-lite"/>
    </source>
</evidence>
<protein>
    <submittedName>
        <fullName evidence="2">Uncharacterized protein</fullName>
    </submittedName>
</protein>
<reference evidence="3" key="1">
    <citation type="journal article" date="2023" name="Mol. Phylogenet. Evol.">
        <title>Genome-scale phylogeny and comparative genomics of the fungal order Sordariales.</title>
        <authorList>
            <person name="Hensen N."/>
            <person name="Bonometti L."/>
            <person name="Westerberg I."/>
            <person name="Brannstrom I.O."/>
            <person name="Guillou S."/>
            <person name="Cros-Aarteil S."/>
            <person name="Calhoun S."/>
            <person name="Haridas S."/>
            <person name="Kuo A."/>
            <person name="Mondo S."/>
            <person name="Pangilinan J."/>
            <person name="Riley R."/>
            <person name="LaButti K."/>
            <person name="Andreopoulos B."/>
            <person name="Lipzen A."/>
            <person name="Chen C."/>
            <person name="Yan M."/>
            <person name="Daum C."/>
            <person name="Ng V."/>
            <person name="Clum A."/>
            <person name="Steindorff A."/>
            <person name="Ohm R.A."/>
            <person name="Martin F."/>
            <person name="Silar P."/>
            <person name="Natvig D.O."/>
            <person name="Lalanne C."/>
            <person name="Gautier V."/>
            <person name="Ament-Velasquez S.L."/>
            <person name="Kruys A."/>
            <person name="Hutchinson M.I."/>
            <person name="Powell A.J."/>
            <person name="Barry K."/>
            <person name="Miller A.N."/>
            <person name="Grigoriev I.V."/>
            <person name="Debuchy R."/>
            <person name="Gladieux P."/>
            <person name="Hiltunen Thoren M."/>
            <person name="Johannesson H."/>
        </authorList>
    </citation>
    <scope>NUCLEOTIDE SEQUENCE [LARGE SCALE GENOMIC DNA]</scope>
    <source>
        <strain evidence="3">CBS 284.82</strain>
    </source>
</reference>
<sequence>MATRSRHQPCDILRAQGIPFLLWFEDALAVYGVPTALFDLHLLATPGPTTTVLLSAADWGICNLENTRPSSPDGFVPPLAALVDGLVESLLDLPLAPASEALQSHLDFAEDLKVEHRQFHYDALSKPGLGTNPFIQEQRQIRDEIKEGGRQPQRNSWYLPPSRSVSLAALPSQASPCSSRVPQPSRWESHPAQDGTLNERRA</sequence>
<proteinExistence type="predicted"/>
<evidence type="ECO:0000313" key="2">
    <source>
        <dbReference type="EMBL" id="KAK4038390.1"/>
    </source>
</evidence>
<organism evidence="2 3">
    <name type="scientific">Parachaetomium inaequale</name>
    <dbReference type="NCBI Taxonomy" id="2588326"/>
    <lineage>
        <taxon>Eukaryota</taxon>
        <taxon>Fungi</taxon>
        <taxon>Dikarya</taxon>
        <taxon>Ascomycota</taxon>
        <taxon>Pezizomycotina</taxon>
        <taxon>Sordariomycetes</taxon>
        <taxon>Sordariomycetidae</taxon>
        <taxon>Sordariales</taxon>
        <taxon>Chaetomiaceae</taxon>
        <taxon>Parachaetomium</taxon>
    </lineage>
</organism>